<feature type="domain" description="Peptidase M12A" evidence="3">
    <location>
        <begin position="1"/>
        <end position="249"/>
    </location>
</feature>
<comment type="caution">
    <text evidence="1">Lacks conserved residue(s) required for the propagation of feature annotation.</text>
</comment>
<dbReference type="SUPFAM" id="SSF55486">
    <property type="entry name" value="Metalloproteases ('zincins'), catalytic domain"/>
    <property type="match status" value="2"/>
</dbReference>
<dbReference type="InterPro" id="IPR001506">
    <property type="entry name" value="Peptidase_M12A"/>
</dbReference>
<dbReference type="Pfam" id="PF00629">
    <property type="entry name" value="MAM"/>
    <property type="match status" value="2"/>
</dbReference>
<dbReference type="GO" id="GO:0004222">
    <property type="term" value="F:metalloendopeptidase activity"/>
    <property type="evidence" value="ECO:0007669"/>
    <property type="project" value="InterPro"/>
</dbReference>
<dbReference type="AlphaFoldDB" id="A0A812AM71"/>
<evidence type="ECO:0000313" key="5">
    <source>
        <dbReference type="Proteomes" id="UP000597762"/>
    </source>
</evidence>
<accession>A0A812AM71</accession>
<dbReference type="PANTHER" id="PTHR23282:SF101">
    <property type="entry name" value="MAM DOMAIN-CONTAINING PROTEIN"/>
    <property type="match status" value="1"/>
</dbReference>
<dbReference type="SMART" id="SM00137">
    <property type="entry name" value="MAM"/>
    <property type="match status" value="1"/>
</dbReference>
<name>A0A812AM71_ACAPH</name>
<dbReference type="Gene3D" id="2.60.120.200">
    <property type="match status" value="2"/>
</dbReference>
<protein>
    <recommendedName>
        <fullName evidence="6">Metalloendopeptidase</fullName>
    </recommendedName>
</protein>
<dbReference type="InterPro" id="IPR024079">
    <property type="entry name" value="MetalloPept_cat_dom_sf"/>
</dbReference>
<organism evidence="4 5">
    <name type="scientific">Acanthosepion pharaonis</name>
    <name type="common">Pharaoh cuttlefish</name>
    <name type="synonym">Sepia pharaonis</name>
    <dbReference type="NCBI Taxonomy" id="158019"/>
    <lineage>
        <taxon>Eukaryota</taxon>
        <taxon>Metazoa</taxon>
        <taxon>Spiralia</taxon>
        <taxon>Lophotrochozoa</taxon>
        <taxon>Mollusca</taxon>
        <taxon>Cephalopoda</taxon>
        <taxon>Coleoidea</taxon>
        <taxon>Decapodiformes</taxon>
        <taxon>Sepiida</taxon>
        <taxon>Sepiina</taxon>
        <taxon>Sepiidae</taxon>
        <taxon>Acanthosepion</taxon>
    </lineage>
</organism>
<dbReference type="Pfam" id="PF01400">
    <property type="entry name" value="Astacin"/>
    <property type="match status" value="2"/>
</dbReference>
<feature type="domain" description="MAM" evidence="2">
    <location>
        <begin position="64"/>
        <end position="152"/>
    </location>
</feature>
<dbReference type="GO" id="GO:0016020">
    <property type="term" value="C:membrane"/>
    <property type="evidence" value="ECO:0007669"/>
    <property type="project" value="InterPro"/>
</dbReference>
<reference evidence="4" key="1">
    <citation type="submission" date="2021-01" db="EMBL/GenBank/DDBJ databases">
        <authorList>
            <person name="Li R."/>
            <person name="Bekaert M."/>
        </authorList>
    </citation>
    <scope>NUCLEOTIDE SEQUENCE</scope>
    <source>
        <strain evidence="4">Farmed</strain>
    </source>
</reference>
<dbReference type="SUPFAM" id="SSF49899">
    <property type="entry name" value="Concanavalin A-like lectins/glucanases"/>
    <property type="match status" value="2"/>
</dbReference>
<evidence type="ECO:0000259" key="2">
    <source>
        <dbReference type="PROSITE" id="PS50060"/>
    </source>
</evidence>
<dbReference type="PROSITE" id="PS50060">
    <property type="entry name" value="MAM_2"/>
    <property type="match status" value="2"/>
</dbReference>
<dbReference type="Gene3D" id="3.40.390.10">
    <property type="entry name" value="Collagenase (Catalytic Domain)"/>
    <property type="match status" value="2"/>
</dbReference>
<feature type="domain" description="MAM" evidence="2">
    <location>
        <begin position="264"/>
        <end position="422"/>
    </location>
</feature>
<dbReference type="GO" id="GO:0006508">
    <property type="term" value="P:proteolysis"/>
    <property type="evidence" value="ECO:0007669"/>
    <property type="project" value="InterPro"/>
</dbReference>
<dbReference type="PROSITE" id="PS51864">
    <property type="entry name" value="ASTACIN"/>
    <property type="match status" value="1"/>
</dbReference>
<dbReference type="InterPro" id="IPR051560">
    <property type="entry name" value="MAM_domain-containing"/>
</dbReference>
<dbReference type="EMBL" id="CAHIKZ030000025">
    <property type="protein sequence ID" value="CAE1141674.1"/>
    <property type="molecule type" value="Genomic_DNA"/>
</dbReference>
<evidence type="ECO:0000313" key="4">
    <source>
        <dbReference type="EMBL" id="CAE1141674.1"/>
    </source>
</evidence>
<dbReference type="PANTHER" id="PTHR23282">
    <property type="entry name" value="APICAL ENDOSOMAL GLYCOPROTEIN PRECURSOR"/>
    <property type="match status" value="1"/>
</dbReference>
<evidence type="ECO:0000256" key="1">
    <source>
        <dbReference type="PROSITE-ProRule" id="PRU01211"/>
    </source>
</evidence>
<comment type="caution">
    <text evidence="4">The sequence shown here is derived from an EMBL/GenBank/DDBJ whole genome shotgun (WGS) entry which is preliminary data.</text>
</comment>
<evidence type="ECO:0008006" key="6">
    <source>
        <dbReference type="Google" id="ProtNLM"/>
    </source>
</evidence>
<dbReference type="CDD" id="cd06263">
    <property type="entry name" value="MAM"/>
    <property type="match status" value="2"/>
</dbReference>
<sequence>MDNIKEGDKGNFEKLLPPVINTQNLSYDYNSIMHYGRSTFAIDRTKPTIVPLKKDVDIANPVSINCTFEAGYCGWKHLFMEPPAKINTWLRWSGGTYTDGTGPKNDHTIGTFEGHYLYSDAADRFLSIAKIQTPEFIAGDYCLIFWYHMYGKDMGSLRNAVGNLKRRWPSTTIPINIHSYFAVKVLPPVIQTQGLPYDYNSLTHYGRTSFSVDGKKPTIIPLKKGVTIGQRKGMSQLDIIQVQRFYGCKERKLIKMQPPGMVTPNCTFDSDLCGWTQVEILPPLKNNTWIRWRGETVNYHSGPVTDHTIKTFEGYYIYVNAFRNYNSVAKIQSPEIAPGTYCLTFWYHMYGRDMGSLFVNLVKNGIAWKIATLKGEQGNVWKQKKVFLQAPAGGKIEFEGIAGVMYRSDIAVDDVLLSPGKC</sequence>
<dbReference type="InterPro" id="IPR000998">
    <property type="entry name" value="MAM_dom"/>
</dbReference>
<proteinExistence type="predicted"/>
<keyword evidence="5" id="KW-1185">Reference proteome</keyword>
<dbReference type="OrthoDB" id="291007at2759"/>
<dbReference type="Proteomes" id="UP000597762">
    <property type="component" value="Unassembled WGS sequence"/>
</dbReference>
<evidence type="ECO:0000259" key="3">
    <source>
        <dbReference type="PROSITE" id="PS51864"/>
    </source>
</evidence>
<gene>
    <name evidence="4" type="ORF">SPHA_899</name>
</gene>
<dbReference type="InterPro" id="IPR013320">
    <property type="entry name" value="ConA-like_dom_sf"/>
</dbReference>